<dbReference type="PANTHER" id="PTHR19271:SF16">
    <property type="entry name" value="CYTOCHROME B"/>
    <property type="match status" value="1"/>
</dbReference>
<dbReference type="InterPro" id="IPR036150">
    <property type="entry name" value="Cyt_b/b6_C_sf"/>
</dbReference>
<comment type="subunit">
    <text evidence="3">The cytochrome bc1 complex contains 11 subunits: 3 respiratory subunits (MT-CYB, CYC1 and UQCRFS1), 2 core proteins (UQCRC1 and UQCRC2) and 6 low-molecular weight proteins (UQCRH/QCR6, UQCRB/QCR7, UQCRQ/QCR8, UQCR10/QCR9, UQCR11/QCR10 and a cleavage product of UQCRFS1). This cytochrome bc1 complex then forms a dimer.</text>
</comment>
<dbReference type="GO" id="GO:0006122">
    <property type="term" value="P:mitochondrial electron transport, ubiquinol to cytochrome c"/>
    <property type="evidence" value="ECO:0007669"/>
    <property type="project" value="TreeGrafter"/>
</dbReference>
<evidence type="ECO:0000256" key="10">
    <source>
        <dbReference type="ARBA" id="ARBA00022792"/>
    </source>
</evidence>
<evidence type="ECO:0000313" key="24">
    <source>
        <dbReference type="EMBL" id="AAT98613.1"/>
    </source>
</evidence>
<feature type="transmembrane region" description="Helical" evidence="20">
    <location>
        <begin position="288"/>
        <end position="307"/>
    </location>
</feature>
<feature type="binding site" evidence="18">
    <location>
        <position position="201"/>
    </location>
    <ligand>
        <name>a ubiquinone</name>
        <dbReference type="ChEBI" id="CHEBI:16389"/>
    </ligand>
</feature>
<evidence type="ECO:0000256" key="18">
    <source>
        <dbReference type="PIRSR" id="PIRSR038885-1"/>
    </source>
</evidence>
<dbReference type="InterPro" id="IPR048259">
    <property type="entry name" value="Cytochrome_b_N_euk/bac"/>
</dbReference>
<evidence type="ECO:0000256" key="15">
    <source>
        <dbReference type="ARBA" id="ARBA00023128"/>
    </source>
</evidence>
<feature type="binding site" description="axial binding residue" evidence="19">
    <location>
        <position position="182"/>
    </location>
    <ligand>
        <name>heme b</name>
        <dbReference type="ChEBI" id="CHEBI:60344"/>
        <label>b562</label>
    </ligand>
    <ligandPart>
        <name>Fe</name>
        <dbReference type="ChEBI" id="CHEBI:18248"/>
    </ligandPart>
</feature>
<dbReference type="InterPro" id="IPR048260">
    <property type="entry name" value="Cytochrome_b_C_euk/bac"/>
</dbReference>
<evidence type="ECO:0000256" key="5">
    <source>
        <dbReference type="ARBA" id="ARBA00022448"/>
    </source>
</evidence>
<evidence type="ECO:0000256" key="1">
    <source>
        <dbReference type="ARBA" id="ARBA00002566"/>
    </source>
</evidence>
<dbReference type="SMR" id="Q4KWI3"/>
<dbReference type="GO" id="GO:0008121">
    <property type="term" value="F:quinol-cytochrome-c reductase activity"/>
    <property type="evidence" value="ECO:0007669"/>
    <property type="project" value="InterPro"/>
</dbReference>
<evidence type="ECO:0000256" key="19">
    <source>
        <dbReference type="PIRSR" id="PIRSR038885-2"/>
    </source>
</evidence>
<dbReference type="Pfam" id="PF00033">
    <property type="entry name" value="Cytochrome_B"/>
    <property type="match status" value="1"/>
</dbReference>
<feature type="transmembrane region" description="Helical" evidence="20">
    <location>
        <begin position="140"/>
        <end position="158"/>
    </location>
</feature>
<dbReference type="PROSITE" id="PS51003">
    <property type="entry name" value="CYTB_CTER"/>
    <property type="match status" value="1"/>
</dbReference>
<dbReference type="GO" id="GO:0046872">
    <property type="term" value="F:metal ion binding"/>
    <property type="evidence" value="ECO:0007669"/>
    <property type="project" value="UniProtKB-UniRule"/>
</dbReference>
<dbReference type="RefSeq" id="YP_009340692.1">
    <property type="nucleotide sequence ID" value="NC_033381.1"/>
</dbReference>
<comment type="cofactor">
    <cofactor evidence="19">
        <name>heme</name>
        <dbReference type="ChEBI" id="CHEBI:30413"/>
    </cofactor>
    <text evidence="19">Binds 2 heme groups non-covalently.</text>
</comment>
<feature type="transmembrane region" description="Helical" evidence="20">
    <location>
        <begin position="319"/>
        <end position="340"/>
    </location>
</feature>
<feature type="transmembrane region" description="Helical" evidence="20">
    <location>
        <begin position="81"/>
        <end position="103"/>
    </location>
</feature>
<feature type="transmembrane region" description="Helical" evidence="20">
    <location>
        <begin position="30"/>
        <end position="52"/>
    </location>
</feature>
<proteinExistence type="inferred from homology"/>
<feature type="binding site" description="axial binding residue" evidence="19">
    <location>
        <position position="83"/>
    </location>
    <ligand>
        <name>heme b</name>
        <dbReference type="ChEBI" id="CHEBI:60344"/>
        <label>b562</label>
    </ligand>
    <ligandPart>
        <name>Fe</name>
        <dbReference type="ChEBI" id="CHEBI:18248"/>
    </ligandPart>
</feature>
<dbReference type="AlphaFoldDB" id="Q4KWI3"/>
<keyword evidence="10" id="KW-0999">Mitochondrion inner membrane</keyword>
<geneLocation type="mitochondrion" evidence="24"/>
<dbReference type="Gene3D" id="1.20.810.10">
    <property type="entry name" value="Cytochrome Bc1 Complex, Chain C"/>
    <property type="match status" value="1"/>
</dbReference>
<feature type="transmembrane region" description="Helical" evidence="20">
    <location>
        <begin position="346"/>
        <end position="368"/>
    </location>
</feature>
<evidence type="ECO:0000313" key="25">
    <source>
        <dbReference type="EMBL" id="AAT98614.1"/>
    </source>
</evidence>
<dbReference type="InterPro" id="IPR005798">
    <property type="entry name" value="Cyt_b/b6_C"/>
</dbReference>
<keyword evidence="14" id="KW-0830">Ubiquinone</keyword>
<dbReference type="EMBL" id="AY687892">
    <property type="protein sequence ID" value="AAT98613.1"/>
    <property type="molecule type" value="Genomic_DNA"/>
</dbReference>
<dbReference type="Pfam" id="PF00032">
    <property type="entry name" value="Cytochrom_B_C"/>
    <property type="match status" value="1"/>
</dbReference>
<keyword evidence="15 20" id="KW-0496">Mitochondrion</keyword>
<dbReference type="EMBL" id="AY687893">
    <property type="protein sequence ID" value="AAT98614.1"/>
    <property type="molecule type" value="Genomic_DNA"/>
</dbReference>
<evidence type="ECO:0000313" key="28">
    <source>
        <dbReference type="EMBL" id="APQ47834.1"/>
    </source>
</evidence>
<evidence type="ECO:0000256" key="4">
    <source>
        <dbReference type="ARBA" id="ARBA00013531"/>
    </source>
</evidence>
<dbReference type="InterPro" id="IPR005797">
    <property type="entry name" value="Cyt_b/b6_N"/>
</dbReference>
<keyword evidence="16 20" id="KW-0472">Membrane</keyword>
<dbReference type="GO" id="GO:0016491">
    <property type="term" value="F:oxidoreductase activity"/>
    <property type="evidence" value="ECO:0007669"/>
    <property type="project" value="UniProtKB-UniRule"/>
</dbReference>
<keyword evidence="7 20" id="KW-0679">Respiratory chain</keyword>
<organism evidence="24">
    <name type="scientific">Xanthonycticebus pygmaeus</name>
    <name type="common">Pygmy slow loris</name>
    <name type="synonym">Nycticebus pygmaeus</name>
    <dbReference type="NCBI Taxonomy" id="101278"/>
    <lineage>
        <taxon>Eukaryota</taxon>
        <taxon>Metazoa</taxon>
        <taxon>Chordata</taxon>
        <taxon>Craniata</taxon>
        <taxon>Vertebrata</taxon>
        <taxon>Euteleostomi</taxon>
        <taxon>Mammalia</taxon>
        <taxon>Eutheria</taxon>
        <taxon>Euarchontoglires</taxon>
        <taxon>Primates</taxon>
        <taxon>Strepsirrhini</taxon>
        <taxon>Lorisiformes</taxon>
        <taxon>Lorisidae</taxon>
        <taxon>Xanthonycticebus</taxon>
    </lineage>
</organism>
<keyword evidence="9 19" id="KW-0479">Metal-binding</keyword>
<evidence type="ECO:0000256" key="8">
    <source>
        <dbReference type="ARBA" id="ARBA00022692"/>
    </source>
</evidence>
<protein>
    <recommendedName>
        <fullName evidence="4 20">Cytochrome b</fullName>
    </recommendedName>
</protein>
<keyword evidence="8 20" id="KW-0812">Transmembrane</keyword>
<evidence type="ECO:0000256" key="2">
    <source>
        <dbReference type="ARBA" id="ARBA00004448"/>
    </source>
</evidence>
<feature type="transmembrane region" description="Helical" evidence="20">
    <location>
        <begin position="229"/>
        <end position="246"/>
    </location>
</feature>
<feature type="domain" description="Cytochrome b/b6 N-terminal region profile" evidence="21">
    <location>
        <begin position="1"/>
        <end position="209"/>
    </location>
</feature>
<evidence type="ECO:0000256" key="16">
    <source>
        <dbReference type="ARBA" id="ARBA00023136"/>
    </source>
</evidence>
<dbReference type="CDD" id="cd00284">
    <property type="entry name" value="Cytochrome_b_N"/>
    <property type="match status" value="1"/>
</dbReference>
<dbReference type="GeneID" id="30861751"/>
<evidence type="ECO:0000256" key="20">
    <source>
        <dbReference type="RuleBase" id="RU362117"/>
    </source>
</evidence>
<evidence type="ECO:0000259" key="21">
    <source>
        <dbReference type="PROSITE" id="PS51002"/>
    </source>
</evidence>
<dbReference type="EMBL" id="KX397281">
    <property type="protein sequence ID" value="APQ47834.1"/>
    <property type="molecule type" value="Genomic_DNA"/>
</dbReference>
<dbReference type="PANTHER" id="PTHR19271">
    <property type="entry name" value="CYTOCHROME B"/>
    <property type="match status" value="1"/>
</dbReference>
<dbReference type="FunFam" id="1.20.810.10:FF:000002">
    <property type="entry name" value="Cytochrome b"/>
    <property type="match status" value="1"/>
</dbReference>
<feature type="binding site" description="axial binding residue" evidence="19">
    <location>
        <position position="196"/>
    </location>
    <ligand>
        <name>heme b</name>
        <dbReference type="ChEBI" id="CHEBI:60344"/>
        <label>b566</label>
    </ligand>
    <ligandPart>
        <name>Fe</name>
        <dbReference type="ChEBI" id="CHEBI:18248"/>
    </ligandPart>
</feature>
<sequence>MTNIRKNHPLMKIINHSFIDLPSPSNISSWWNFGSLLGLCLMIQIITGLFLAMHYTSDTTTAFSSVAHICRDVNYGWIIRYLHANGASMFFLCLFIHVGRGLYYGSFTLLDTWNIGVMLLLAVMATAFMGYVLPWGQMSFWGATVITNLLSAIPYIGMNLVEWIWGGFSVDKATLTRFFAFHFILPFIITALVMIHLIFLHETGSNNPSGISSDSDKIPFHPYYSFKDLLGAIFLLTTLSVLVLFSPDLLGDPDNYTPANPLITPPHIKPEWYFLFAYAILRSIPNKLGGVMALAMSILILALIPHLHTAKQRSMMFRPLSQCLFWVLVANLLTLTWIGGQPVENPFIIIGQTASILYFLTILVLMPLTSLFENKLLKW</sequence>
<dbReference type="InterPro" id="IPR016174">
    <property type="entry name" value="Di-haem_cyt_TM"/>
</dbReference>
<dbReference type="EMBL" id="AY687891">
    <property type="protein sequence ID" value="AAT98612.1"/>
    <property type="molecule type" value="Genomic_DNA"/>
</dbReference>
<feature type="transmembrane region" description="Helical" evidence="20">
    <location>
        <begin position="178"/>
        <end position="200"/>
    </location>
</feature>
<name>Q4KWI3_XANPY</name>
<evidence type="ECO:0000256" key="7">
    <source>
        <dbReference type="ARBA" id="ARBA00022660"/>
    </source>
</evidence>
<dbReference type="InterPro" id="IPR027387">
    <property type="entry name" value="Cytb/b6-like_sf"/>
</dbReference>
<evidence type="ECO:0000313" key="26">
    <source>
        <dbReference type="EMBL" id="AAT98615.1"/>
    </source>
</evidence>
<comment type="cofactor">
    <cofactor evidence="20">
        <name>heme b</name>
        <dbReference type="ChEBI" id="CHEBI:60344"/>
    </cofactor>
    <text evidence="20">Binds 2 heme groups non-covalently.</text>
</comment>
<evidence type="ECO:0000256" key="3">
    <source>
        <dbReference type="ARBA" id="ARBA00011088"/>
    </source>
</evidence>
<gene>
    <name evidence="24" type="primary">cytb</name>
    <name evidence="28" type="synonym">CYTB</name>
</gene>
<evidence type="ECO:0000259" key="22">
    <source>
        <dbReference type="PROSITE" id="PS51003"/>
    </source>
</evidence>
<dbReference type="CDD" id="cd00290">
    <property type="entry name" value="cytochrome_b_C"/>
    <property type="match status" value="1"/>
</dbReference>
<dbReference type="InterPro" id="IPR030689">
    <property type="entry name" value="Cytochrome_b"/>
</dbReference>
<dbReference type="PROSITE" id="PS51002">
    <property type="entry name" value="CYTB_NTER"/>
    <property type="match status" value="1"/>
</dbReference>
<keyword evidence="5 20" id="KW-0813">Transport</keyword>
<evidence type="ECO:0000256" key="17">
    <source>
        <dbReference type="ARBA" id="ARBA00061233"/>
    </source>
</evidence>
<reference evidence="24" key="1">
    <citation type="submission" date="2004-06" db="EMBL/GenBank/DDBJ databases">
        <title>Molecular phylogeny of slow lorises (Nycicebus) revealed by D-loop sequences and complete cytochrome b gene sequence of mitochondrial DNA.</title>
        <authorList>
            <person name="Chen J.-H."/>
            <person name="Crow P."/>
            <person name="Narushima E."/>
            <person name="Zhang H.-W."/>
            <person name="Zhang Y.-P."/>
        </authorList>
    </citation>
    <scope>NUCLEOTIDE SEQUENCE</scope>
    <source>
        <strain evidence="27">KF1</strain>
        <strain evidence="23">KF2</strain>
        <strain evidence="24">KF3</strain>
        <strain evidence="25">KF4</strain>
        <strain evidence="26">YV1</strain>
    </source>
</reference>
<evidence type="ECO:0000313" key="23">
    <source>
        <dbReference type="EMBL" id="AAT98612.1"/>
    </source>
</evidence>
<feature type="binding site" description="axial binding residue" evidence="19">
    <location>
        <position position="97"/>
    </location>
    <ligand>
        <name>heme b</name>
        <dbReference type="ChEBI" id="CHEBI:60344"/>
        <label>b566</label>
    </ligand>
    <ligandPart>
        <name>Fe</name>
        <dbReference type="ChEBI" id="CHEBI:18248"/>
    </ligandPart>
</feature>
<comment type="subcellular location">
    <subcellularLocation>
        <location evidence="2">Mitochondrion inner membrane</location>
        <topology evidence="2">Multi-pass membrane protein</topology>
    </subcellularLocation>
</comment>
<comment type="function">
    <text evidence="1 20">Component of the ubiquinol-cytochrome c reductase complex (complex III or cytochrome b-c1 complex) that is part of the mitochondrial respiratory chain. The b-c1 complex mediates electron transfer from ubiquinol to cytochrome c. Contributes to the generation of a proton gradient across the mitochondrial membrane that is then used for ATP synthesis.</text>
</comment>
<dbReference type="EMBL" id="AY687894">
    <property type="protein sequence ID" value="AAT98615.1"/>
    <property type="molecule type" value="Genomic_DNA"/>
</dbReference>
<dbReference type="PIRSF" id="PIRSF038885">
    <property type="entry name" value="COB"/>
    <property type="match status" value="1"/>
</dbReference>
<feature type="domain" description="Cytochrome b/b6 C-terminal region profile" evidence="22">
    <location>
        <begin position="210"/>
        <end position="379"/>
    </location>
</feature>
<evidence type="ECO:0000256" key="9">
    <source>
        <dbReference type="ARBA" id="ARBA00022723"/>
    </source>
</evidence>
<keyword evidence="13 19" id="KW-0408">Iron</keyword>
<dbReference type="SUPFAM" id="SSF81342">
    <property type="entry name" value="Transmembrane di-heme cytochromes"/>
    <property type="match status" value="1"/>
</dbReference>
<dbReference type="CTD" id="4519"/>
<keyword evidence="12 20" id="KW-1133">Transmembrane helix</keyword>
<dbReference type="GO" id="GO:0045275">
    <property type="term" value="C:respiratory chain complex III"/>
    <property type="evidence" value="ECO:0007669"/>
    <property type="project" value="InterPro"/>
</dbReference>
<dbReference type="GO" id="GO:0005743">
    <property type="term" value="C:mitochondrial inner membrane"/>
    <property type="evidence" value="ECO:0007669"/>
    <property type="project" value="UniProtKB-SubCell"/>
</dbReference>
<accession>Q4KWI3</accession>
<evidence type="ECO:0000313" key="27">
    <source>
        <dbReference type="EMBL" id="AAT98616.1"/>
    </source>
</evidence>
<dbReference type="SUPFAM" id="SSF81648">
    <property type="entry name" value="a domain/subunit of cytochrome bc1 complex (Ubiquinol-cytochrome c reductase)"/>
    <property type="match status" value="1"/>
</dbReference>
<evidence type="ECO:0000256" key="14">
    <source>
        <dbReference type="ARBA" id="ARBA00023075"/>
    </source>
</evidence>
<keyword evidence="11 20" id="KW-0249">Electron transport</keyword>
<evidence type="ECO:0000256" key="6">
    <source>
        <dbReference type="ARBA" id="ARBA00022617"/>
    </source>
</evidence>
<evidence type="ECO:0000256" key="11">
    <source>
        <dbReference type="ARBA" id="ARBA00022982"/>
    </source>
</evidence>
<evidence type="ECO:0000256" key="12">
    <source>
        <dbReference type="ARBA" id="ARBA00022989"/>
    </source>
</evidence>
<keyword evidence="6 19" id="KW-0349">Heme</keyword>
<comment type="similarity">
    <text evidence="17 20">Belongs to the cytochrome b family.</text>
</comment>
<dbReference type="EMBL" id="AY687900">
    <property type="protein sequence ID" value="AAT98616.1"/>
    <property type="molecule type" value="Genomic_DNA"/>
</dbReference>
<reference evidence="28" key="2">
    <citation type="journal article" date="2016" name="Conserv Genet Resour">
        <title>Complete mitochondrial genome sequence for the Nycticebus pygmaeus (Primates, Lorisidae).</title>
        <authorList>
            <person name="Ni Q."/>
            <person name="He X."/>
            <person name="Xie M."/>
            <person name="Zhang M."/>
            <person name="Xu H."/>
            <person name="Yao Y."/>
            <person name="Li Y."/>
            <person name="Yang J."/>
        </authorList>
    </citation>
    <scope>NUCLEOTIDE SEQUENCE</scope>
</reference>
<feature type="transmembrane region" description="Helical" evidence="20">
    <location>
        <begin position="115"/>
        <end position="133"/>
    </location>
</feature>
<evidence type="ECO:0000256" key="13">
    <source>
        <dbReference type="ARBA" id="ARBA00023004"/>
    </source>
</evidence>